<accession>A0ABW7JJP4</accession>
<evidence type="ECO:0000313" key="1">
    <source>
        <dbReference type="EMBL" id="MFH5207235.1"/>
    </source>
</evidence>
<comment type="caution">
    <text evidence="1">The sequence shown here is derived from an EMBL/GenBank/DDBJ whole genome shotgun (WGS) entry which is preliminary data.</text>
</comment>
<proteinExistence type="predicted"/>
<dbReference type="Proteomes" id="UP001609175">
    <property type="component" value="Unassembled WGS sequence"/>
</dbReference>
<evidence type="ECO:0000313" key="2">
    <source>
        <dbReference type="Proteomes" id="UP001609175"/>
    </source>
</evidence>
<organism evidence="1 2">
    <name type="scientific">Antrihabitans spumae</name>
    <dbReference type="NCBI Taxonomy" id="3373370"/>
    <lineage>
        <taxon>Bacteria</taxon>
        <taxon>Bacillati</taxon>
        <taxon>Actinomycetota</taxon>
        <taxon>Actinomycetes</taxon>
        <taxon>Mycobacteriales</taxon>
        <taxon>Nocardiaceae</taxon>
        <taxon>Antrihabitans</taxon>
    </lineage>
</organism>
<sequence length="74" mass="8172">MSNSSEQELSDELGGSLPERFRELSEERLAWLLDTLKSAKVVQLADLDKSTEDTINGLPMMLRGPVRAIIGGKK</sequence>
<dbReference type="EMBL" id="JBIMSO010000011">
    <property type="protein sequence ID" value="MFH5207235.1"/>
    <property type="molecule type" value="Genomic_DNA"/>
</dbReference>
<protein>
    <submittedName>
        <fullName evidence="1">Uncharacterized protein</fullName>
    </submittedName>
</protein>
<gene>
    <name evidence="1" type="ORF">ACHIPZ_03230</name>
</gene>
<reference evidence="1 2" key="1">
    <citation type="submission" date="2024-10" db="EMBL/GenBank/DDBJ databases">
        <authorList>
            <person name="Riesco R."/>
        </authorList>
    </citation>
    <scope>NUCLEOTIDE SEQUENCE [LARGE SCALE GENOMIC DNA]</scope>
    <source>
        <strain evidence="1 2">NCIMB 15449</strain>
    </source>
</reference>
<name>A0ABW7JJP4_9NOCA</name>
<dbReference type="RefSeq" id="WP_395112660.1">
    <property type="nucleotide sequence ID" value="NZ_JBIMSO010000011.1"/>
</dbReference>